<evidence type="ECO:0000313" key="4">
    <source>
        <dbReference type="Proteomes" id="UP000886780"/>
    </source>
</evidence>
<dbReference type="PANTHER" id="PTHR43794:SF11">
    <property type="entry name" value="AMIDOHYDROLASE-RELATED DOMAIN-CONTAINING PROTEIN"/>
    <property type="match status" value="1"/>
</dbReference>
<dbReference type="Gene3D" id="2.30.40.10">
    <property type="entry name" value="Urease, subunit C, domain 1"/>
    <property type="match status" value="1"/>
</dbReference>
<comment type="caution">
    <text evidence="3">The sequence shown here is derived from an EMBL/GenBank/DDBJ whole genome shotgun (WGS) entry which is preliminary data.</text>
</comment>
<evidence type="ECO:0000313" key="3">
    <source>
        <dbReference type="EMBL" id="HIX51507.1"/>
    </source>
</evidence>
<protein>
    <submittedName>
        <fullName evidence="3">Amidohydrolase family protein</fullName>
    </submittedName>
</protein>
<gene>
    <name evidence="3" type="ORF">IAA28_01725</name>
</gene>
<dbReference type="Proteomes" id="UP000886780">
    <property type="component" value="Unassembled WGS sequence"/>
</dbReference>
<reference evidence="3" key="2">
    <citation type="submission" date="2021-04" db="EMBL/GenBank/DDBJ databases">
        <authorList>
            <person name="Gilroy R."/>
        </authorList>
    </citation>
    <scope>NUCLEOTIDE SEQUENCE</scope>
    <source>
        <strain evidence="3">ChiGjej4B4-12881</strain>
    </source>
</reference>
<dbReference type="SUPFAM" id="SSF51556">
    <property type="entry name" value="Metallo-dependent hydrolases"/>
    <property type="match status" value="1"/>
</dbReference>
<proteinExistence type="predicted"/>
<dbReference type="Gene3D" id="3.20.20.140">
    <property type="entry name" value="Metal-dependent hydrolases"/>
    <property type="match status" value="1"/>
</dbReference>
<accession>A0A9D1W3A9</accession>
<dbReference type="InterPro" id="IPR006680">
    <property type="entry name" value="Amidohydro-rel"/>
</dbReference>
<name>A0A9D1W3A9_9FIRM</name>
<keyword evidence="1" id="KW-0378">Hydrolase</keyword>
<dbReference type="AlphaFoldDB" id="A0A9D1W3A9"/>
<reference evidence="3" key="1">
    <citation type="journal article" date="2021" name="PeerJ">
        <title>Extensive microbial diversity within the chicken gut microbiome revealed by metagenomics and culture.</title>
        <authorList>
            <person name="Gilroy R."/>
            <person name="Ravi A."/>
            <person name="Getino M."/>
            <person name="Pursley I."/>
            <person name="Horton D.L."/>
            <person name="Alikhan N.F."/>
            <person name="Baker D."/>
            <person name="Gharbi K."/>
            <person name="Hall N."/>
            <person name="Watson M."/>
            <person name="Adriaenssens E.M."/>
            <person name="Foster-Nyarko E."/>
            <person name="Jarju S."/>
            <person name="Secka A."/>
            <person name="Antonio M."/>
            <person name="Oren A."/>
            <person name="Chaudhuri R.R."/>
            <person name="La Ragione R."/>
            <person name="Hildebrand F."/>
            <person name="Pallen M.J."/>
        </authorList>
    </citation>
    <scope>NUCLEOTIDE SEQUENCE</scope>
    <source>
        <strain evidence="3">ChiGjej4B4-12881</strain>
    </source>
</reference>
<dbReference type="InterPro" id="IPR050287">
    <property type="entry name" value="MTA/SAH_deaminase"/>
</dbReference>
<organism evidence="3 4">
    <name type="scientific">Candidatus Lachnoclostridium stercoripullorum</name>
    <dbReference type="NCBI Taxonomy" id="2838635"/>
    <lineage>
        <taxon>Bacteria</taxon>
        <taxon>Bacillati</taxon>
        <taxon>Bacillota</taxon>
        <taxon>Clostridia</taxon>
        <taxon>Lachnospirales</taxon>
        <taxon>Lachnospiraceae</taxon>
    </lineage>
</organism>
<dbReference type="EMBL" id="DXEU01000029">
    <property type="protein sequence ID" value="HIX51507.1"/>
    <property type="molecule type" value="Genomic_DNA"/>
</dbReference>
<feature type="domain" description="Amidohydrolase-related" evidence="2">
    <location>
        <begin position="57"/>
        <end position="408"/>
    </location>
</feature>
<evidence type="ECO:0000259" key="2">
    <source>
        <dbReference type="Pfam" id="PF01979"/>
    </source>
</evidence>
<sequence length="433" mass="47457">MRDCDLLIENGTVMTDYRTLHAGMDVAVKDGRILAVTPHGEEEWKAGEVISGKDLAVMPGLMDSHMHTGQQLLKGLVLDAKPIIWTRVMLPFESTLTPEKMRLSASLAALEMIRSGTTGFVESGGYFMDEAAAVYRESGLRGRLSWSTMDEEGLPASIAMDAEEAIRLSDRLYGDWDGQGNLKVYYSLRALNSCSDHLVSLAAEHAGERGAVLQAHMNEYPGEVEGIVRREGVRPYVYLERMGVLSDRFLGAHSLLLSEEERELIGERGVRLCHCPFSNCGKALPDTPALLGQGIVPGFGSDGAAHAGLSLWGEMRIFRSVMNICYGVPAANPAVMPAETLFQMMYEGGAAALDEAGRCGRIQPGFHADLITVDLKSPRLIPSGNLLHTLFECGEPGDVRDVLVGGKFLMRNREILALDEERILREARDYMEK</sequence>
<evidence type="ECO:0000256" key="1">
    <source>
        <dbReference type="ARBA" id="ARBA00022801"/>
    </source>
</evidence>
<dbReference type="SUPFAM" id="SSF51338">
    <property type="entry name" value="Composite domain of metallo-dependent hydrolases"/>
    <property type="match status" value="1"/>
</dbReference>
<dbReference type="PANTHER" id="PTHR43794">
    <property type="entry name" value="AMINOHYDROLASE SSNA-RELATED"/>
    <property type="match status" value="1"/>
</dbReference>
<dbReference type="GO" id="GO:0016810">
    <property type="term" value="F:hydrolase activity, acting on carbon-nitrogen (but not peptide) bonds"/>
    <property type="evidence" value="ECO:0007669"/>
    <property type="project" value="InterPro"/>
</dbReference>
<dbReference type="InterPro" id="IPR011059">
    <property type="entry name" value="Metal-dep_hydrolase_composite"/>
</dbReference>
<dbReference type="Pfam" id="PF01979">
    <property type="entry name" value="Amidohydro_1"/>
    <property type="match status" value="1"/>
</dbReference>
<dbReference type="InterPro" id="IPR032466">
    <property type="entry name" value="Metal_Hydrolase"/>
</dbReference>